<dbReference type="AlphaFoldDB" id="A0A1G7WJS2"/>
<sequence>MDTRANRIFGPRTRLAADAGDAPGAGRLARPLEGLTRKGREKRLLRAVRRLYPALQNIEAKVLPAGQQVLGGAGVDQVLGSDLMIERGLSLFEAAWQAGLVQVVGADGRPLKSSDRKTPTACCRLSVEAAEKVLIDRAMEIIFADNTFVLEKLRGTVTAADGLARIRLVAPMHNLSMVELTKGLGMAAGQVLGRTDPEALAALATLKPYHMRALRTAMKGDFKGIGRWNPALIRAIGEHFDCVEQIRDLGPEVALIEDPESIAILARWTKTDITDTVNAERKKRGKRAVKGRRFETDIGTLRSLTGGSFAEFIARPPGMLASLGNLLAELREMDVAERKTRVDQLLTFANRYMEYLSPEAMAALGMVAGDTPVPGGGPAPTFGEALNILEGLWLKQGLGRPFFEKRINTPAGVKALAGLIANLNDMKSRGSIKRDQNVRDIISSTELLDGSLGPVLDFRKAA</sequence>
<proteinExistence type="predicted"/>
<accession>A0A1G7WJS2</accession>
<evidence type="ECO:0000313" key="1">
    <source>
        <dbReference type="EMBL" id="SDG72089.1"/>
    </source>
</evidence>
<name>A0A1G7WJS2_9PROT</name>
<organism evidence="1 2">
    <name type="scientific">Roseospirillum parvum</name>
    <dbReference type="NCBI Taxonomy" id="83401"/>
    <lineage>
        <taxon>Bacteria</taxon>
        <taxon>Pseudomonadati</taxon>
        <taxon>Pseudomonadota</taxon>
        <taxon>Alphaproteobacteria</taxon>
        <taxon>Rhodospirillales</taxon>
        <taxon>Rhodospirillaceae</taxon>
        <taxon>Roseospirillum</taxon>
    </lineage>
</organism>
<dbReference type="Proteomes" id="UP000217076">
    <property type="component" value="Unassembled WGS sequence"/>
</dbReference>
<gene>
    <name evidence="1" type="ORF">SAMN05421742_102222</name>
</gene>
<evidence type="ECO:0000313" key="2">
    <source>
        <dbReference type="Proteomes" id="UP000217076"/>
    </source>
</evidence>
<keyword evidence="2" id="KW-1185">Reference proteome</keyword>
<reference evidence="2" key="1">
    <citation type="submission" date="2016-10" db="EMBL/GenBank/DDBJ databases">
        <authorList>
            <person name="Varghese N."/>
            <person name="Submissions S."/>
        </authorList>
    </citation>
    <scope>NUCLEOTIDE SEQUENCE [LARGE SCALE GENOMIC DNA]</scope>
    <source>
        <strain evidence="2">930I</strain>
    </source>
</reference>
<dbReference type="RefSeq" id="WP_092615864.1">
    <property type="nucleotide sequence ID" value="NZ_FNCV01000002.1"/>
</dbReference>
<dbReference type="EMBL" id="FNCV01000002">
    <property type="protein sequence ID" value="SDG72089.1"/>
    <property type="molecule type" value="Genomic_DNA"/>
</dbReference>
<protein>
    <submittedName>
        <fullName evidence="1">Uncharacterized protein</fullName>
    </submittedName>
</protein>
<dbReference type="OrthoDB" id="7324398at2"/>
<dbReference type="STRING" id="83401.SAMN05421742_102222"/>